<dbReference type="AlphaFoldDB" id="A0A0P6VPI4"/>
<sequence length="87" mass="9123">MSFRLGVAALLLAAAIAGPARGTEVEEEVAQCRKTCLRQCGVQFQGCLRAVAAPAPGQQADRPARQQAQCAKARASCQKSCDTDCNT</sequence>
<accession>A0A0P6VPI4</accession>
<dbReference type="EMBL" id="LJYW01000001">
    <property type="protein sequence ID" value="KPL53131.1"/>
    <property type="molecule type" value="Genomic_DNA"/>
</dbReference>
<reference evidence="2 3" key="2">
    <citation type="submission" date="2015-10" db="EMBL/GenBank/DDBJ databases">
        <title>Draft Genome Sequence of Prosthecomicrobium hirschii ATCC 27832.</title>
        <authorList>
            <person name="Daniel J."/>
            <person name="Givan S.A."/>
            <person name="Brun Y.V."/>
            <person name="Brown P.J."/>
        </authorList>
    </citation>
    <scope>NUCLEOTIDE SEQUENCE [LARGE SCALE GENOMIC DNA]</scope>
    <source>
        <strain evidence="2 3">16</strain>
    </source>
</reference>
<feature type="signal peptide" evidence="1">
    <location>
        <begin position="1"/>
        <end position="22"/>
    </location>
</feature>
<dbReference type="RefSeq" id="WP_054359295.1">
    <property type="nucleotide sequence ID" value="NZ_LJYW01000001.1"/>
</dbReference>
<name>A0A0P6VPI4_9HYPH</name>
<reference evidence="2 3" key="1">
    <citation type="submission" date="2015-09" db="EMBL/GenBank/DDBJ databases">
        <authorList>
            <person name="Jackson K.R."/>
            <person name="Lunt B.L."/>
            <person name="Fisher J.N.B."/>
            <person name="Gardner A.V."/>
            <person name="Bailey M.E."/>
            <person name="Deus L.M."/>
            <person name="Earl A.S."/>
            <person name="Gibby P.D."/>
            <person name="Hartmann K.A."/>
            <person name="Liu J.E."/>
            <person name="Manci A.M."/>
            <person name="Nielsen D.A."/>
            <person name="Solomon M.B."/>
            <person name="Breakwell D.P."/>
            <person name="Burnett S.H."/>
            <person name="Grose J.H."/>
        </authorList>
    </citation>
    <scope>NUCLEOTIDE SEQUENCE [LARGE SCALE GENOMIC DNA]</scope>
    <source>
        <strain evidence="2 3">16</strain>
    </source>
</reference>
<organism evidence="2 3">
    <name type="scientific">Prosthecodimorpha hirschii</name>
    <dbReference type="NCBI Taxonomy" id="665126"/>
    <lineage>
        <taxon>Bacteria</taxon>
        <taxon>Pseudomonadati</taxon>
        <taxon>Pseudomonadota</taxon>
        <taxon>Alphaproteobacteria</taxon>
        <taxon>Hyphomicrobiales</taxon>
        <taxon>Ancalomicrobiaceae</taxon>
        <taxon>Prosthecodimorpha</taxon>
    </lineage>
</organism>
<comment type="caution">
    <text evidence="2">The sequence shown here is derived from an EMBL/GenBank/DDBJ whole genome shotgun (WGS) entry which is preliminary data.</text>
</comment>
<evidence type="ECO:0000313" key="3">
    <source>
        <dbReference type="Proteomes" id="UP000048984"/>
    </source>
</evidence>
<dbReference type="STRING" id="665126.ABB55_13645"/>
<proteinExistence type="predicted"/>
<evidence type="ECO:0000256" key="1">
    <source>
        <dbReference type="SAM" id="SignalP"/>
    </source>
</evidence>
<dbReference type="Proteomes" id="UP000048984">
    <property type="component" value="Unassembled WGS sequence"/>
</dbReference>
<keyword evidence="1" id="KW-0732">Signal</keyword>
<gene>
    <name evidence="2" type="ORF">ABB55_13645</name>
</gene>
<evidence type="ECO:0000313" key="2">
    <source>
        <dbReference type="EMBL" id="KPL53131.1"/>
    </source>
</evidence>
<feature type="chain" id="PRO_5006131686" evidence="1">
    <location>
        <begin position="23"/>
        <end position="87"/>
    </location>
</feature>
<protein>
    <submittedName>
        <fullName evidence="2">Uncharacterized protein</fullName>
    </submittedName>
</protein>
<keyword evidence="3" id="KW-1185">Reference proteome</keyword>